<dbReference type="Gene3D" id="3.10.100.10">
    <property type="entry name" value="Mannose-Binding Protein A, subunit A"/>
    <property type="match status" value="1"/>
</dbReference>
<feature type="transmembrane region" description="Helical" evidence="3">
    <location>
        <begin position="56"/>
        <end position="78"/>
    </location>
</feature>
<name>A0A8C2GJS7_CYPCA</name>
<proteinExistence type="predicted"/>
<dbReference type="InterPro" id="IPR051004">
    <property type="entry name" value="DC-SIGN_domain-containing"/>
</dbReference>
<sequence length="329" mass="37544">MELASVYINDNNETCSKYNEMGLDRDEDIDANKDRKISQIEARAQNRGLSVGSKCAVLSTVCLGLTCILVAVIVVLHIKLKAEREEQATHMLQSSSRDQTEKDQLRNSFKSLSQKNLELETRVNDLTAEKSQFQSNLNSLSQKKLELETRVIDLTTKKGQLETRVKDLTAEKKQFETRVNDLTAEKSQFQSNFNSLSQKKLELETRVNDLTTKKGQLETRVKDLTAERSQLQSNFSSLSQKNLELESRIRSLSEEESKQSCLFMSTELKSWSDSRQYCRDRGADLVIINTEEKQRFISSIVGESVWIGLSDREQEGNMKWVDNSPLKQG</sequence>
<evidence type="ECO:0000256" key="3">
    <source>
        <dbReference type="SAM" id="Phobius"/>
    </source>
</evidence>
<dbReference type="SUPFAM" id="SSF56436">
    <property type="entry name" value="C-type lectin-like"/>
    <property type="match status" value="1"/>
</dbReference>
<evidence type="ECO:0000256" key="2">
    <source>
        <dbReference type="SAM" id="Coils"/>
    </source>
</evidence>
<feature type="domain" description="C-type lectin" evidence="4">
    <location>
        <begin position="257"/>
        <end position="326"/>
    </location>
</feature>
<evidence type="ECO:0000259" key="4">
    <source>
        <dbReference type="PROSITE" id="PS50041"/>
    </source>
</evidence>
<keyword evidence="1" id="KW-0430">Lectin</keyword>
<dbReference type="Gene3D" id="1.20.5.340">
    <property type="match status" value="2"/>
</dbReference>
<dbReference type="Ensembl" id="ENSCCRT00015102012.1">
    <property type="protein sequence ID" value="ENSCCRP00015098808.1"/>
    <property type="gene ID" value="ENSCCRG00015039753.1"/>
</dbReference>
<dbReference type="InterPro" id="IPR033989">
    <property type="entry name" value="CD209-like_CTLD"/>
</dbReference>
<dbReference type="PROSITE" id="PS50041">
    <property type="entry name" value="C_TYPE_LECTIN_2"/>
    <property type="match status" value="1"/>
</dbReference>
<dbReference type="Pfam" id="PF00059">
    <property type="entry name" value="Lectin_C"/>
    <property type="match status" value="1"/>
</dbReference>
<organism evidence="5 6">
    <name type="scientific">Cyprinus carpio</name>
    <name type="common">Common carp</name>
    <dbReference type="NCBI Taxonomy" id="7962"/>
    <lineage>
        <taxon>Eukaryota</taxon>
        <taxon>Metazoa</taxon>
        <taxon>Chordata</taxon>
        <taxon>Craniata</taxon>
        <taxon>Vertebrata</taxon>
        <taxon>Euteleostomi</taxon>
        <taxon>Actinopterygii</taxon>
        <taxon>Neopterygii</taxon>
        <taxon>Teleostei</taxon>
        <taxon>Ostariophysi</taxon>
        <taxon>Cypriniformes</taxon>
        <taxon>Cyprinidae</taxon>
        <taxon>Cyprininae</taxon>
        <taxon>Cyprinus</taxon>
    </lineage>
</organism>
<dbReference type="GO" id="GO:0030246">
    <property type="term" value="F:carbohydrate binding"/>
    <property type="evidence" value="ECO:0007669"/>
    <property type="project" value="UniProtKB-KW"/>
</dbReference>
<protein>
    <recommendedName>
        <fullName evidence="4">C-type lectin domain-containing protein</fullName>
    </recommendedName>
</protein>
<keyword evidence="3" id="KW-1133">Transmembrane helix</keyword>
<dbReference type="PANTHER" id="PTHR22802:SF471">
    <property type="entry name" value="CD209F ANTIGEN"/>
    <property type="match status" value="1"/>
</dbReference>
<reference evidence="5" key="1">
    <citation type="submission" date="2025-08" db="UniProtKB">
        <authorList>
            <consortium name="Ensembl"/>
        </authorList>
    </citation>
    <scope>IDENTIFICATION</scope>
</reference>
<feature type="coiled-coil region" evidence="2">
    <location>
        <begin position="102"/>
        <end position="255"/>
    </location>
</feature>
<keyword evidence="3" id="KW-0812">Transmembrane</keyword>
<evidence type="ECO:0000313" key="5">
    <source>
        <dbReference type="Ensembl" id="ENSCCRP00015098808.1"/>
    </source>
</evidence>
<dbReference type="InterPro" id="IPR016187">
    <property type="entry name" value="CTDL_fold"/>
</dbReference>
<keyword evidence="3" id="KW-0472">Membrane</keyword>
<dbReference type="InterPro" id="IPR001304">
    <property type="entry name" value="C-type_lectin-like"/>
</dbReference>
<dbReference type="CDD" id="cd03590">
    <property type="entry name" value="CLECT_DC-SIGN_like"/>
    <property type="match status" value="1"/>
</dbReference>
<evidence type="ECO:0000313" key="6">
    <source>
        <dbReference type="Proteomes" id="UP000694700"/>
    </source>
</evidence>
<dbReference type="SUPFAM" id="SSF90257">
    <property type="entry name" value="Myosin rod fragments"/>
    <property type="match status" value="2"/>
</dbReference>
<keyword evidence="2" id="KW-0175">Coiled coil</keyword>
<dbReference type="AlphaFoldDB" id="A0A8C2GJS7"/>
<evidence type="ECO:0000256" key="1">
    <source>
        <dbReference type="ARBA" id="ARBA00022734"/>
    </source>
</evidence>
<dbReference type="PANTHER" id="PTHR22802">
    <property type="entry name" value="C-TYPE LECTIN SUPERFAMILY MEMBER"/>
    <property type="match status" value="1"/>
</dbReference>
<dbReference type="Proteomes" id="UP000694700">
    <property type="component" value="Unplaced"/>
</dbReference>
<accession>A0A8C2GJS7</accession>
<dbReference type="InterPro" id="IPR016186">
    <property type="entry name" value="C-type_lectin-like/link_sf"/>
</dbReference>